<dbReference type="EMBL" id="MT144706">
    <property type="protein sequence ID" value="QJH97888.1"/>
    <property type="molecule type" value="Genomic_DNA"/>
</dbReference>
<evidence type="ECO:0000313" key="2">
    <source>
        <dbReference type="EMBL" id="QJH97888.1"/>
    </source>
</evidence>
<name>A0A6H1ZK92_9ZZZZ</name>
<dbReference type="EMBL" id="MT144081">
    <property type="protein sequence ID" value="QJA48346.1"/>
    <property type="molecule type" value="Genomic_DNA"/>
</dbReference>
<accession>A0A6H1ZK92</accession>
<organism evidence="1">
    <name type="scientific">viral metagenome</name>
    <dbReference type="NCBI Taxonomy" id="1070528"/>
    <lineage>
        <taxon>unclassified sequences</taxon>
        <taxon>metagenomes</taxon>
        <taxon>organismal metagenomes</taxon>
    </lineage>
</organism>
<sequence length="69" mass="8181">MSEIERTKMNECYSCEHRRTIPYNAHTQCTKPDPEMEGNACGIKAGWFKYPSNYDPIWKEKDCKNYRGE</sequence>
<reference evidence="1" key="1">
    <citation type="submission" date="2020-03" db="EMBL/GenBank/DDBJ databases">
        <title>The deep terrestrial virosphere.</title>
        <authorList>
            <person name="Holmfeldt K."/>
            <person name="Nilsson E."/>
            <person name="Simone D."/>
            <person name="Lopez-Fernandez M."/>
            <person name="Wu X."/>
            <person name="de Brujin I."/>
            <person name="Lundin D."/>
            <person name="Andersson A."/>
            <person name="Bertilsson S."/>
            <person name="Dopson M."/>
        </authorList>
    </citation>
    <scope>NUCLEOTIDE SEQUENCE</scope>
    <source>
        <strain evidence="1">TM448A00919</strain>
        <strain evidence="2">TM448B01113</strain>
    </source>
</reference>
<dbReference type="AlphaFoldDB" id="A0A6H1ZK92"/>
<protein>
    <submittedName>
        <fullName evidence="1">Uncharacterized protein</fullName>
    </submittedName>
</protein>
<evidence type="ECO:0000313" key="1">
    <source>
        <dbReference type="EMBL" id="QJA48346.1"/>
    </source>
</evidence>
<gene>
    <name evidence="1" type="ORF">TM448A00919_0006</name>
    <name evidence="2" type="ORF">TM448B01113_0004</name>
</gene>
<proteinExistence type="predicted"/>